<dbReference type="AlphaFoldDB" id="A0A0C3PNC1"/>
<keyword evidence="4" id="KW-0808">Transferase</keyword>
<evidence type="ECO:0000256" key="6">
    <source>
        <dbReference type="ARBA" id="ARBA00022694"/>
    </source>
</evidence>
<evidence type="ECO:0000256" key="2">
    <source>
        <dbReference type="ARBA" id="ARBA00011977"/>
    </source>
</evidence>
<evidence type="ECO:0000256" key="4">
    <source>
        <dbReference type="ARBA" id="ARBA00022679"/>
    </source>
</evidence>
<dbReference type="Pfam" id="PF02390">
    <property type="entry name" value="Methyltransf_4"/>
    <property type="match status" value="1"/>
</dbReference>
<gene>
    <name evidence="7" type="ORF">M407DRAFT_34471</name>
</gene>
<keyword evidence="5" id="KW-0949">S-adenosyl-L-methionine</keyword>
<keyword evidence="6" id="KW-0819">tRNA processing</keyword>
<reference evidence="8" key="2">
    <citation type="submission" date="2015-01" db="EMBL/GenBank/DDBJ databases">
        <title>Evolutionary Origins and Diversification of the Mycorrhizal Mutualists.</title>
        <authorList>
            <consortium name="DOE Joint Genome Institute"/>
            <consortium name="Mycorrhizal Genomics Consortium"/>
            <person name="Kohler A."/>
            <person name="Kuo A."/>
            <person name="Nagy L.G."/>
            <person name="Floudas D."/>
            <person name="Copeland A."/>
            <person name="Barry K.W."/>
            <person name="Cichocki N."/>
            <person name="Veneault-Fourrey C."/>
            <person name="LaButti K."/>
            <person name="Lindquist E.A."/>
            <person name="Lipzen A."/>
            <person name="Lundell T."/>
            <person name="Morin E."/>
            <person name="Murat C."/>
            <person name="Riley R."/>
            <person name="Ohm R."/>
            <person name="Sun H."/>
            <person name="Tunlid A."/>
            <person name="Henrissat B."/>
            <person name="Grigoriev I.V."/>
            <person name="Hibbett D.S."/>
            <person name="Martin F."/>
        </authorList>
    </citation>
    <scope>NUCLEOTIDE SEQUENCE [LARGE SCALE GENOMIC DNA]</scope>
    <source>
        <strain evidence="8">MUT 4182</strain>
    </source>
</reference>
<dbReference type="InterPro" id="IPR003358">
    <property type="entry name" value="tRNA_(Gua-N-7)_MeTrfase_Trmb"/>
</dbReference>
<evidence type="ECO:0000256" key="3">
    <source>
        <dbReference type="ARBA" id="ARBA00022603"/>
    </source>
</evidence>
<name>A0A0C3PNC1_9AGAM</name>
<dbReference type="EC" id="2.1.1.33" evidence="2"/>
<sequence length="126" mass="13266">MNTQTAAGTGVSPLADPDNSFPAAVLRELHGLPVNGLSDSYLFTVDAAEFSRLNVHHAIFSAGLDGLFPAPAREDIQQALRARNDYPKPAILDIGTGSGAWCIDMAKAFPDTDVVGMDLVPVKADS</sequence>
<dbReference type="Gene3D" id="3.40.50.150">
    <property type="entry name" value="Vaccinia Virus protein VP39"/>
    <property type="match status" value="1"/>
</dbReference>
<organism evidence="7 8">
    <name type="scientific">Tulasnella calospora MUT 4182</name>
    <dbReference type="NCBI Taxonomy" id="1051891"/>
    <lineage>
        <taxon>Eukaryota</taxon>
        <taxon>Fungi</taxon>
        <taxon>Dikarya</taxon>
        <taxon>Basidiomycota</taxon>
        <taxon>Agaricomycotina</taxon>
        <taxon>Agaricomycetes</taxon>
        <taxon>Cantharellales</taxon>
        <taxon>Tulasnellaceae</taxon>
        <taxon>Tulasnella</taxon>
    </lineage>
</organism>
<proteinExistence type="predicted"/>
<keyword evidence="8" id="KW-1185">Reference proteome</keyword>
<dbReference type="Proteomes" id="UP000054248">
    <property type="component" value="Unassembled WGS sequence"/>
</dbReference>
<dbReference type="STRING" id="1051891.A0A0C3PNC1"/>
<dbReference type="InterPro" id="IPR029063">
    <property type="entry name" value="SAM-dependent_MTases_sf"/>
</dbReference>
<keyword evidence="3" id="KW-0489">Methyltransferase</keyword>
<protein>
    <recommendedName>
        <fullName evidence="2">tRNA (guanine(46)-N(7))-methyltransferase</fullName>
        <ecNumber evidence="2">2.1.1.33</ecNumber>
    </recommendedName>
</protein>
<evidence type="ECO:0000256" key="5">
    <source>
        <dbReference type="ARBA" id="ARBA00022691"/>
    </source>
</evidence>
<dbReference type="OrthoDB" id="2013972at2759"/>
<evidence type="ECO:0000256" key="1">
    <source>
        <dbReference type="ARBA" id="ARBA00000142"/>
    </source>
</evidence>
<dbReference type="SUPFAM" id="SSF53335">
    <property type="entry name" value="S-adenosyl-L-methionine-dependent methyltransferases"/>
    <property type="match status" value="1"/>
</dbReference>
<accession>A0A0C3PNC1</accession>
<evidence type="ECO:0000313" key="7">
    <source>
        <dbReference type="EMBL" id="KIO15910.1"/>
    </source>
</evidence>
<dbReference type="HOGENOM" id="CLU_1983219_0_0_1"/>
<evidence type="ECO:0000313" key="8">
    <source>
        <dbReference type="Proteomes" id="UP000054248"/>
    </source>
</evidence>
<reference evidence="7 8" key="1">
    <citation type="submission" date="2014-04" db="EMBL/GenBank/DDBJ databases">
        <authorList>
            <consortium name="DOE Joint Genome Institute"/>
            <person name="Kuo A."/>
            <person name="Girlanda M."/>
            <person name="Perotto S."/>
            <person name="Kohler A."/>
            <person name="Nagy L.G."/>
            <person name="Floudas D."/>
            <person name="Copeland A."/>
            <person name="Barry K.W."/>
            <person name="Cichocki N."/>
            <person name="Veneault-Fourrey C."/>
            <person name="LaButti K."/>
            <person name="Lindquist E.A."/>
            <person name="Lipzen A."/>
            <person name="Lundell T."/>
            <person name="Morin E."/>
            <person name="Murat C."/>
            <person name="Sun H."/>
            <person name="Tunlid A."/>
            <person name="Henrissat B."/>
            <person name="Grigoriev I.V."/>
            <person name="Hibbett D.S."/>
            <person name="Martin F."/>
            <person name="Nordberg H.P."/>
            <person name="Cantor M.N."/>
            <person name="Hua S.X."/>
        </authorList>
    </citation>
    <scope>NUCLEOTIDE SEQUENCE [LARGE SCALE GENOMIC DNA]</scope>
    <source>
        <strain evidence="7 8">MUT 4182</strain>
    </source>
</reference>
<dbReference type="GO" id="GO:0008176">
    <property type="term" value="F:tRNA (guanine(46)-N7)-methyltransferase activity"/>
    <property type="evidence" value="ECO:0007669"/>
    <property type="project" value="UniProtKB-EC"/>
</dbReference>
<dbReference type="EMBL" id="KN823756">
    <property type="protein sequence ID" value="KIO15910.1"/>
    <property type="molecule type" value="Genomic_DNA"/>
</dbReference>
<comment type="catalytic activity">
    <reaction evidence="1">
        <text>guanosine(46) in tRNA + S-adenosyl-L-methionine = N(7)-methylguanosine(46) in tRNA + S-adenosyl-L-homocysteine</text>
        <dbReference type="Rhea" id="RHEA:42708"/>
        <dbReference type="Rhea" id="RHEA-COMP:10188"/>
        <dbReference type="Rhea" id="RHEA-COMP:10189"/>
        <dbReference type="ChEBI" id="CHEBI:57856"/>
        <dbReference type="ChEBI" id="CHEBI:59789"/>
        <dbReference type="ChEBI" id="CHEBI:74269"/>
        <dbReference type="ChEBI" id="CHEBI:74480"/>
        <dbReference type="EC" id="2.1.1.33"/>
    </reaction>
</comment>